<dbReference type="EMBL" id="NPDP01000017">
    <property type="protein sequence ID" value="PJZ29762.1"/>
    <property type="molecule type" value="Genomic_DNA"/>
</dbReference>
<comment type="caution">
    <text evidence="2">The sequence shown here is derived from an EMBL/GenBank/DDBJ whole genome shotgun (WGS) entry which is preliminary data.</text>
</comment>
<dbReference type="Proteomes" id="UP000231919">
    <property type="component" value="Unassembled WGS sequence"/>
</dbReference>
<name>A0ABX4N8P8_9LEPT</name>
<dbReference type="Gene3D" id="3.90.550.10">
    <property type="entry name" value="Spore Coat Polysaccharide Biosynthesis Protein SpsA, Chain A"/>
    <property type="match status" value="1"/>
</dbReference>
<dbReference type="InterPro" id="IPR029044">
    <property type="entry name" value="Nucleotide-diphossugar_trans"/>
</dbReference>
<reference evidence="2 3" key="1">
    <citation type="submission" date="2017-07" db="EMBL/GenBank/DDBJ databases">
        <title>Leptospira spp. isolated from tropical soils.</title>
        <authorList>
            <person name="Thibeaux R."/>
            <person name="Iraola G."/>
            <person name="Ferres I."/>
            <person name="Bierque E."/>
            <person name="Girault D."/>
            <person name="Soupe-Gilbert M.-E."/>
            <person name="Picardeau M."/>
            <person name="Goarant C."/>
        </authorList>
    </citation>
    <scope>NUCLEOTIDE SEQUENCE [LARGE SCALE GENOMIC DNA]</scope>
    <source>
        <strain evidence="2 3">JW2-C-B1</strain>
    </source>
</reference>
<protein>
    <submittedName>
        <fullName evidence="2">Glycosyl transferase</fullName>
    </submittedName>
</protein>
<evidence type="ECO:0000313" key="3">
    <source>
        <dbReference type="Proteomes" id="UP000231919"/>
    </source>
</evidence>
<dbReference type="GO" id="GO:0016740">
    <property type="term" value="F:transferase activity"/>
    <property type="evidence" value="ECO:0007669"/>
    <property type="project" value="UniProtKB-KW"/>
</dbReference>
<dbReference type="SUPFAM" id="SSF53448">
    <property type="entry name" value="Nucleotide-diphospho-sugar transferases"/>
    <property type="match status" value="1"/>
</dbReference>
<feature type="domain" description="Glycosyltransferase 2-like" evidence="1">
    <location>
        <begin position="7"/>
        <end position="129"/>
    </location>
</feature>
<dbReference type="Pfam" id="PF00535">
    <property type="entry name" value="Glycos_transf_2"/>
    <property type="match status" value="1"/>
</dbReference>
<dbReference type="InterPro" id="IPR001173">
    <property type="entry name" value="Glyco_trans_2-like"/>
</dbReference>
<sequence length="278" mass="31943">MKKPKVSIITINFNDHKGLEKTIQSVQSQTFKDYEHVIIDAASKDGSVDVIRKYKNGISYWVSEKDKGIYDGQNKGIKAAKGEYCLFLNSGDFLANPNVLTEVFAKNDIDADFIYGDMLIDSGNGKITYGKSPDELDLYFLSYEVLWHCATFIRRSLFTKFGTYDLSYKIAADVDFFLKAIGVGGASWKYVGKPISQFNTFGFGSNPKNQALLENERKRMREEHLPRSTVIHLEKFFKIRKDYIILSYFFLPQILDFFRSISVLKKINGAFFRLLNRK</sequence>
<evidence type="ECO:0000313" key="2">
    <source>
        <dbReference type="EMBL" id="PJZ29762.1"/>
    </source>
</evidence>
<accession>A0ABX4N8P8</accession>
<evidence type="ECO:0000259" key="1">
    <source>
        <dbReference type="Pfam" id="PF00535"/>
    </source>
</evidence>
<dbReference type="PANTHER" id="PTHR22916:SF67">
    <property type="entry name" value="COLANIC ACID BIOSYNTHESIS GLYCOSYL TRANSFERASE WCAE-RELATED"/>
    <property type="match status" value="1"/>
</dbReference>
<proteinExistence type="predicted"/>
<organism evidence="2 3">
    <name type="scientific">Leptospira kmetyi</name>
    <dbReference type="NCBI Taxonomy" id="408139"/>
    <lineage>
        <taxon>Bacteria</taxon>
        <taxon>Pseudomonadati</taxon>
        <taxon>Spirochaetota</taxon>
        <taxon>Spirochaetia</taxon>
        <taxon>Leptospirales</taxon>
        <taxon>Leptospiraceae</taxon>
        <taxon>Leptospira</taxon>
    </lineage>
</organism>
<keyword evidence="2" id="KW-0808">Transferase</keyword>
<dbReference type="PANTHER" id="PTHR22916">
    <property type="entry name" value="GLYCOSYLTRANSFERASE"/>
    <property type="match status" value="1"/>
</dbReference>
<dbReference type="RefSeq" id="WP_020986345.1">
    <property type="nucleotide sequence ID" value="NZ_NPDP01000017.1"/>
</dbReference>
<keyword evidence="3" id="KW-1185">Reference proteome</keyword>
<gene>
    <name evidence="2" type="ORF">CH378_10815</name>
</gene>
<dbReference type="CDD" id="cd06433">
    <property type="entry name" value="GT_2_WfgS_like"/>
    <property type="match status" value="1"/>
</dbReference>